<dbReference type="AlphaFoldDB" id="A0A4Y2KX55"/>
<proteinExistence type="predicted"/>
<dbReference type="Proteomes" id="UP000499080">
    <property type="component" value="Unassembled WGS sequence"/>
</dbReference>
<keyword evidence="2" id="KW-1185">Reference proteome</keyword>
<reference evidence="1 2" key="1">
    <citation type="journal article" date="2019" name="Sci. Rep.">
        <title>Orb-weaving spider Araneus ventricosus genome elucidates the spidroin gene catalogue.</title>
        <authorList>
            <person name="Kono N."/>
            <person name="Nakamura H."/>
            <person name="Ohtoshi R."/>
            <person name="Moran D.A.P."/>
            <person name="Shinohara A."/>
            <person name="Yoshida Y."/>
            <person name="Fujiwara M."/>
            <person name="Mori M."/>
            <person name="Tomita M."/>
            <person name="Arakawa K."/>
        </authorList>
    </citation>
    <scope>NUCLEOTIDE SEQUENCE [LARGE SCALE GENOMIC DNA]</scope>
</reference>
<comment type="caution">
    <text evidence="1">The sequence shown here is derived from an EMBL/GenBank/DDBJ whole genome shotgun (WGS) entry which is preliminary data.</text>
</comment>
<dbReference type="EMBL" id="BGPR01116336">
    <property type="protein sequence ID" value="GBN06709.1"/>
    <property type="molecule type" value="Genomic_DNA"/>
</dbReference>
<evidence type="ECO:0000313" key="2">
    <source>
        <dbReference type="Proteomes" id="UP000499080"/>
    </source>
</evidence>
<protein>
    <submittedName>
        <fullName evidence="1">Uncharacterized protein</fullName>
    </submittedName>
</protein>
<accession>A0A4Y2KX55</accession>
<evidence type="ECO:0000313" key="1">
    <source>
        <dbReference type="EMBL" id="GBN06709.1"/>
    </source>
</evidence>
<name>A0A4Y2KX55_ARAVE</name>
<gene>
    <name evidence="1" type="ORF">AVEN_60638_1</name>
</gene>
<organism evidence="1 2">
    <name type="scientific">Araneus ventricosus</name>
    <name type="common">Orbweaver spider</name>
    <name type="synonym">Epeira ventricosa</name>
    <dbReference type="NCBI Taxonomy" id="182803"/>
    <lineage>
        <taxon>Eukaryota</taxon>
        <taxon>Metazoa</taxon>
        <taxon>Ecdysozoa</taxon>
        <taxon>Arthropoda</taxon>
        <taxon>Chelicerata</taxon>
        <taxon>Arachnida</taxon>
        <taxon>Araneae</taxon>
        <taxon>Araneomorphae</taxon>
        <taxon>Entelegynae</taxon>
        <taxon>Araneoidea</taxon>
        <taxon>Araneidae</taxon>
        <taxon>Araneus</taxon>
    </lineage>
</organism>
<sequence length="107" mass="11897">MEDTVTKIVLWVYGGSSPTHRILENEDLFANMQKKHVVQVTGTALLQISNTNSKKFTNDDSTALSIALSSPAFQLALQTKLQSHSSRSTHSYSVIQARSFYTLPDRP</sequence>